<reference evidence="2" key="1">
    <citation type="journal article" date="2019" name="Int. J. Syst. Evol. Microbiol.">
        <title>The Global Catalogue of Microorganisms (GCM) 10K type strain sequencing project: providing services to taxonomists for standard genome sequencing and annotation.</title>
        <authorList>
            <consortium name="The Broad Institute Genomics Platform"/>
            <consortium name="The Broad Institute Genome Sequencing Center for Infectious Disease"/>
            <person name="Wu L."/>
            <person name="Ma J."/>
        </authorList>
    </citation>
    <scope>NUCLEOTIDE SEQUENCE [LARGE SCALE GENOMIC DNA]</scope>
    <source>
        <strain evidence="2">JCM 17656</strain>
    </source>
</reference>
<accession>A0ABP6Z212</accession>
<comment type="caution">
    <text evidence="1">The sequence shown here is derived from an EMBL/GenBank/DDBJ whole genome shotgun (WGS) entry which is preliminary data.</text>
</comment>
<organism evidence="1 2">
    <name type="scientific">Streptomyces osmaniensis</name>
    <dbReference type="NCBI Taxonomy" id="593134"/>
    <lineage>
        <taxon>Bacteria</taxon>
        <taxon>Bacillati</taxon>
        <taxon>Actinomycetota</taxon>
        <taxon>Actinomycetes</taxon>
        <taxon>Kitasatosporales</taxon>
        <taxon>Streptomycetaceae</taxon>
        <taxon>Streptomyces</taxon>
    </lineage>
</organism>
<gene>
    <name evidence="1" type="ORF">GCM10022295_91000</name>
</gene>
<dbReference type="EMBL" id="BAABCE010000038">
    <property type="protein sequence ID" value="GAA3595591.1"/>
    <property type="molecule type" value="Genomic_DNA"/>
</dbReference>
<proteinExistence type="predicted"/>
<protein>
    <submittedName>
        <fullName evidence="1">Uncharacterized protein</fullName>
    </submittedName>
</protein>
<keyword evidence="2" id="KW-1185">Reference proteome</keyword>
<name>A0ABP6Z212_9ACTN</name>
<sequence length="86" mass="8669">MIYTGIRAPSRLGSVAYGVILPVITAPCGGSLPQLASGGIARLRHCGGLGLAGIVAVGAVMYGPDTCWGGAFWVVILSGPPVQFQT</sequence>
<evidence type="ECO:0000313" key="2">
    <source>
        <dbReference type="Proteomes" id="UP001500707"/>
    </source>
</evidence>
<evidence type="ECO:0000313" key="1">
    <source>
        <dbReference type="EMBL" id="GAA3595591.1"/>
    </source>
</evidence>
<dbReference type="Proteomes" id="UP001500707">
    <property type="component" value="Unassembled WGS sequence"/>
</dbReference>